<dbReference type="GO" id="GO:0004518">
    <property type="term" value="F:nuclease activity"/>
    <property type="evidence" value="ECO:0007669"/>
    <property type="project" value="UniProtKB-KW"/>
</dbReference>
<dbReference type="RefSeq" id="XP_016446979.1">
    <property type="nucleotide sequence ID" value="XM_016591493.1"/>
</dbReference>
<dbReference type="InterPro" id="IPR027806">
    <property type="entry name" value="HARBI1_dom"/>
</dbReference>
<dbReference type="OrthoDB" id="1295834at2759"/>
<keyword evidence="4" id="KW-0540">Nuclease</keyword>
<dbReference type="InterPro" id="IPR045249">
    <property type="entry name" value="HARBI1-like"/>
</dbReference>
<dbReference type="GO" id="GO:0016787">
    <property type="term" value="F:hydrolase activity"/>
    <property type="evidence" value="ECO:0007669"/>
    <property type="project" value="UniProtKB-KW"/>
</dbReference>
<dbReference type="Pfam" id="PF13359">
    <property type="entry name" value="DDE_Tnp_4"/>
    <property type="match status" value="1"/>
</dbReference>
<comment type="subcellular location">
    <subcellularLocation>
        <location evidence="2">Nucleus</location>
    </subcellularLocation>
</comment>
<keyword evidence="6" id="KW-0378">Hydrolase</keyword>
<comment type="similarity">
    <text evidence="3">Belongs to the HARBI1 family.</text>
</comment>
<organism evidence="9">
    <name type="scientific">Nicotiana tabacum</name>
    <name type="common">Common tobacco</name>
    <dbReference type="NCBI Taxonomy" id="4097"/>
    <lineage>
        <taxon>Eukaryota</taxon>
        <taxon>Viridiplantae</taxon>
        <taxon>Streptophyta</taxon>
        <taxon>Embryophyta</taxon>
        <taxon>Tracheophyta</taxon>
        <taxon>Spermatophyta</taxon>
        <taxon>Magnoliopsida</taxon>
        <taxon>eudicotyledons</taxon>
        <taxon>Gunneridae</taxon>
        <taxon>Pentapetalae</taxon>
        <taxon>asterids</taxon>
        <taxon>lamiids</taxon>
        <taxon>Solanales</taxon>
        <taxon>Solanaceae</taxon>
        <taxon>Nicotianoideae</taxon>
        <taxon>Nicotianeae</taxon>
        <taxon>Nicotiana</taxon>
    </lineage>
</organism>
<comment type="cofactor">
    <cofactor evidence="1">
        <name>a divalent metal cation</name>
        <dbReference type="ChEBI" id="CHEBI:60240"/>
    </cofactor>
</comment>
<dbReference type="PANTHER" id="PTHR22930:SF285">
    <property type="entry name" value="PROTEIN ALP1-LIKE"/>
    <property type="match status" value="1"/>
</dbReference>
<proteinExistence type="inferred from homology"/>
<evidence type="ECO:0000313" key="9">
    <source>
        <dbReference type="RefSeq" id="XP_016446979.1"/>
    </source>
</evidence>
<keyword evidence="5" id="KW-0479">Metal-binding</keyword>
<protein>
    <recommendedName>
        <fullName evidence="8">DDE Tnp4 domain-containing protein</fullName>
    </recommendedName>
</protein>
<dbReference type="STRING" id="4097.A0A1S3Y495"/>
<dbReference type="PaxDb" id="4097-A0A1S3Y495"/>
<dbReference type="KEGG" id="nta:107772009"/>
<name>A0A1S3Y495_TOBAC</name>
<evidence type="ECO:0000256" key="2">
    <source>
        <dbReference type="ARBA" id="ARBA00004123"/>
    </source>
</evidence>
<gene>
    <name evidence="9" type="primary">LOC107772009</name>
</gene>
<keyword evidence="7" id="KW-0539">Nucleus</keyword>
<evidence type="ECO:0000256" key="4">
    <source>
        <dbReference type="ARBA" id="ARBA00022722"/>
    </source>
</evidence>
<reference evidence="9" key="1">
    <citation type="submission" date="2025-08" db="UniProtKB">
        <authorList>
            <consortium name="RefSeq"/>
        </authorList>
    </citation>
    <scope>IDENTIFICATION</scope>
</reference>
<sequence length="139" mass="15555">MSISSSDTDSDNDIEDDIICVAISKQIRREQWLLSQRPQHTSRPGMAWDCVGAIDGTYIQGEVPRNKQLAYHNRKGNASQNVLCACDFDMRFTFIAAGWEGKDSKVLESAIADPMTNFPFSPNEKYYVVDAGLRNAKGF</sequence>
<accession>A0A1S3Y495</accession>
<dbReference type="GO" id="GO:0005634">
    <property type="term" value="C:nucleus"/>
    <property type="evidence" value="ECO:0007669"/>
    <property type="project" value="UniProtKB-SubCell"/>
</dbReference>
<evidence type="ECO:0000259" key="8">
    <source>
        <dbReference type="Pfam" id="PF13359"/>
    </source>
</evidence>
<evidence type="ECO:0000256" key="3">
    <source>
        <dbReference type="ARBA" id="ARBA00006958"/>
    </source>
</evidence>
<dbReference type="GO" id="GO:0046872">
    <property type="term" value="F:metal ion binding"/>
    <property type="evidence" value="ECO:0007669"/>
    <property type="project" value="UniProtKB-KW"/>
</dbReference>
<evidence type="ECO:0000256" key="1">
    <source>
        <dbReference type="ARBA" id="ARBA00001968"/>
    </source>
</evidence>
<evidence type="ECO:0000256" key="6">
    <source>
        <dbReference type="ARBA" id="ARBA00022801"/>
    </source>
</evidence>
<evidence type="ECO:0000256" key="5">
    <source>
        <dbReference type="ARBA" id="ARBA00022723"/>
    </source>
</evidence>
<evidence type="ECO:0000256" key="7">
    <source>
        <dbReference type="ARBA" id="ARBA00023242"/>
    </source>
</evidence>
<dbReference type="PANTHER" id="PTHR22930">
    <property type="match status" value="1"/>
</dbReference>
<dbReference type="AlphaFoldDB" id="A0A1S3Y495"/>
<feature type="domain" description="DDE Tnp4" evidence="8">
    <location>
        <begin position="54"/>
        <end position="109"/>
    </location>
</feature>